<evidence type="ECO:0000256" key="2">
    <source>
        <dbReference type="ARBA" id="ARBA00022670"/>
    </source>
</evidence>
<dbReference type="PANTHER" id="PTHR43343">
    <property type="entry name" value="PEPTIDASE S12"/>
    <property type="match status" value="1"/>
</dbReference>
<feature type="region of interest" description="Disordered" evidence="4">
    <location>
        <begin position="406"/>
        <end position="426"/>
    </location>
</feature>
<gene>
    <name evidence="6" type="ORF">CLOHYLEM_04761</name>
</gene>
<dbReference type="Pfam" id="PF00595">
    <property type="entry name" value="PDZ"/>
    <property type="match status" value="1"/>
</dbReference>
<evidence type="ECO:0000313" key="7">
    <source>
        <dbReference type="Proteomes" id="UP000004893"/>
    </source>
</evidence>
<keyword evidence="7" id="KW-1185">Reference proteome</keyword>
<dbReference type="InterPro" id="IPR001478">
    <property type="entry name" value="PDZ"/>
</dbReference>
<feature type="compositionally biased region" description="Polar residues" evidence="4">
    <location>
        <begin position="417"/>
        <end position="426"/>
    </location>
</feature>
<evidence type="ECO:0000256" key="1">
    <source>
        <dbReference type="ARBA" id="ARBA00010541"/>
    </source>
</evidence>
<dbReference type="Proteomes" id="UP000004893">
    <property type="component" value="Unassembled WGS sequence"/>
</dbReference>
<comment type="similarity">
    <text evidence="1">Belongs to the peptidase S1C family.</text>
</comment>
<dbReference type="InterPro" id="IPR043504">
    <property type="entry name" value="Peptidase_S1_PA_chymotrypsin"/>
</dbReference>
<feature type="domain" description="PDZ" evidence="5">
    <location>
        <begin position="318"/>
        <end position="407"/>
    </location>
</feature>
<accession>C0BY73</accession>
<dbReference type="InterPro" id="IPR051201">
    <property type="entry name" value="Chloro_Bact_Ser_Proteases"/>
</dbReference>
<evidence type="ECO:0000256" key="4">
    <source>
        <dbReference type="SAM" id="MobiDB-lite"/>
    </source>
</evidence>
<proteinExistence type="inferred from homology"/>
<dbReference type="SUPFAM" id="SSF50494">
    <property type="entry name" value="Trypsin-like serine proteases"/>
    <property type="match status" value="1"/>
</dbReference>
<dbReference type="Pfam" id="PF13365">
    <property type="entry name" value="Trypsin_2"/>
    <property type="match status" value="1"/>
</dbReference>
<keyword evidence="2" id="KW-0645">Protease</keyword>
<dbReference type="GO" id="GO:0006508">
    <property type="term" value="P:proteolysis"/>
    <property type="evidence" value="ECO:0007669"/>
    <property type="project" value="UniProtKB-KW"/>
</dbReference>
<protein>
    <submittedName>
        <fullName evidence="6">PDZ/DHR/GLGF domain protein</fullName>
    </submittedName>
</protein>
<dbReference type="PANTHER" id="PTHR43343:SF3">
    <property type="entry name" value="PROTEASE DO-LIKE 8, CHLOROPLASTIC"/>
    <property type="match status" value="1"/>
</dbReference>
<dbReference type="InterPro" id="IPR009003">
    <property type="entry name" value="Peptidase_S1_PA"/>
</dbReference>
<keyword evidence="3" id="KW-0378">Hydrolase</keyword>
<dbReference type="InterPro" id="IPR036034">
    <property type="entry name" value="PDZ_sf"/>
</dbReference>
<sequence length="426" mass="44421">MKGVLYMDNQYNYYNPEQENMNGPAGGFDGKPTRVKKTAPKWVKLVCSALVFGLVASAAFQTSNVVGDKVFGTGGKKTAKQTSTVGSTKLNTTTNSTVNSDIADIADKAMPSVVSITNMSVQQVQNFFGGVQEQESKSVGSGIIVGQNDDELLIVTNNHVVEGSNTLTVSFIDEESVEANVKGTDAAKDLAVIAVPLDSIKSSTMDAIAVATLGDSTKLKVGEPAIAIGNALGYGQSVTTGIISATNRELDTYDGELIQTDAAINPGNSGGALLNANGEVIGINSIKVATDTVEGMGYAIPISDASSIIQNLMNKETRTKVAEGEQGYLGIEGVDVNTESAQMYNMPTGVYISKVVNGGGAEKAGLAKGSIITGLDGTTVNSMDTLKEQLQYYKAGEKVTLTVQTPDKSGEYKESSVEVTLGTSTQ</sequence>
<dbReference type="HOGENOM" id="CLU_020120_0_1_9"/>
<dbReference type="SMART" id="SM00228">
    <property type="entry name" value="PDZ"/>
    <property type="match status" value="1"/>
</dbReference>
<dbReference type="AlphaFoldDB" id="C0BY73"/>
<dbReference type="STRING" id="553973.CLOHYLEM_04761"/>
<dbReference type="EMBL" id="ABYI02000018">
    <property type="protein sequence ID" value="EEG74801.1"/>
    <property type="molecule type" value="Genomic_DNA"/>
</dbReference>
<evidence type="ECO:0000259" key="5">
    <source>
        <dbReference type="PROSITE" id="PS50106"/>
    </source>
</evidence>
<dbReference type="Gene3D" id="2.40.10.10">
    <property type="entry name" value="Trypsin-like serine proteases"/>
    <property type="match status" value="2"/>
</dbReference>
<reference evidence="6" key="1">
    <citation type="submission" date="2009-02" db="EMBL/GenBank/DDBJ databases">
        <authorList>
            <person name="Fulton L."/>
            <person name="Clifton S."/>
            <person name="Fulton B."/>
            <person name="Xu J."/>
            <person name="Minx P."/>
            <person name="Pepin K.H."/>
            <person name="Johnson M."/>
            <person name="Bhonagiri V."/>
            <person name="Nash W.E."/>
            <person name="Mardis E.R."/>
            <person name="Wilson R.K."/>
        </authorList>
    </citation>
    <scope>NUCLEOTIDE SEQUENCE [LARGE SCALE GENOMIC DNA]</scope>
    <source>
        <strain evidence="6">DSM 15053</strain>
    </source>
</reference>
<name>C0BY73_9FIRM</name>
<evidence type="ECO:0000256" key="3">
    <source>
        <dbReference type="ARBA" id="ARBA00022801"/>
    </source>
</evidence>
<dbReference type="InterPro" id="IPR001940">
    <property type="entry name" value="Peptidase_S1C"/>
</dbReference>
<dbReference type="eggNOG" id="COG0265">
    <property type="taxonomic scope" value="Bacteria"/>
</dbReference>
<organism evidence="6 7">
    <name type="scientific">[Clostridium] hylemonae DSM 15053</name>
    <dbReference type="NCBI Taxonomy" id="553973"/>
    <lineage>
        <taxon>Bacteria</taxon>
        <taxon>Bacillati</taxon>
        <taxon>Bacillota</taxon>
        <taxon>Clostridia</taxon>
        <taxon>Lachnospirales</taxon>
        <taxon>Lachnospiraceae</taxon>
    </lineage>
</organism>
<dbReference type="SUPFAM" id="SSF50156">
    <property type="entry name" value="PDZ domain-like"/>
    <property type="match status" value="1"/>
</dbReference>
<dbReference type="PRINTS" id="PR00834">
    <property type="entry name" value="PROTEASES2C"/>
</dbReference>
<comment type="caution">
    <text evidence="6">The sequence shown here is derived from an EMBL/GenBank/DDBJ whole genome shotgun (WGS) entry which is preliminary data.</text>
</comment>
<reference evidence="6" key="2">
    <citation type="submission" date="2013-06" db="EMBL/GenBank/DDBJ databases">
        <title>Draft genome sequence of Clostridium hylemonae (DSM 15053).</title>
        <authorList>
            <person name="Sudarsanam P."/>
            <person name="Ley R."/>
            <person name="Guruge J."/>
            <person name="Turnbaugh P.J."/>
            <person name="Mahowald M."/>
            <person name="Liep D."/>
            <person name="Gordon J."/>
        </authorList>
    </citation>
    <scope>NUCLEOTIDE SEQUENCE</scope>
    <source>
        <strain evidence="6">DSM 15053</strain>
    </source>
</reference>
<dbReference type="Gene3D" id="2.30.42.10">
    <property type="match status" value="1"/>
</dbReference>
<dbReference type="PROSITE" id="PS50106">
    <property type="entry name" value="PDZ"/>
    <property type="match status" value="1"/>
</dbReference>
<evidence type="ECO:0000313" key="6">
    <source>
        <dbReference type="EMBL" id="EEG74801.1"/>
    </source>
</evidence>
<dbReference type="GO" id="GO:0004252">
    <property type="term" value="F:serine-type endopeptidase activity"/>
    <property type="evidence" value="ECO:0007669"/>
    <property type="project" value="InterPro"/>
</dbReference>